<dbReference type="Pfam" id="PF00884">
    <property type="entry name" value="Sulfatase"/>
    <property type="match status" value="1"/>
</dbReference>
<dbReference type="PANTHER" id="PTHR42693:SF53">
    <property type="entry name" value="ENDO-4-O-SULFATASE"/>
    <property type="match status" value="1"/>
</dbReference>
<dbReference type="KEGG" id="hara:AArcS_2083"/>
<evidence type="ECO:0000256" key="2">
    <source>
        <dbReference type="ARBA" id="ARBA00022801"/>
    </source>
</evidence>
<reference evidence="4" key="1">
    <citation type="submission" date="2020-11" db="EMBL/GenBank/DDBJ databases">
        <title>Carbohydrate-dependent, anaerobic sulfur respiration: A novel catabolism in halophilic archaea.</title>
        <authorList>
            <person name="Sorokin D.Y."/>
            <person name="Messina E."/>
            <person name="Smedile F."/>
            <person name="La Cono V."/>
            <person name="Hallsworth J.E."/>
            <person name="Yakimov M.M."/>
        </authorList>
    </citation>
    <scope>NUCLEOTIDE SEQUENCE</scope>
    <source>
        <strain evidence="4">AArc-S</strain>
    </source>
</reference>
<name>A0A897MW19_9EURY</name>
<dbReference type="Gene3D" id="3.40.720.10">
    <property type="entry name" value="Alkaline Phosphatase, subunit A"/>
    <property type="match status" value="1"/>
</dbReference>
<sequence>MTNSERPNVLAVVTDQQRWDTLGAYGCPLDLTPNIDRLARRGTIVEQAITPQPLCGPARAALQTGKYPSTVDAWRNPKSLPSEERTLAHRFMDAGYDVGYVGNWHMSGSFDKPVPKARRGGYDDFWLAADVPEFTSQPYEGHLFDEDGDPVEYDGYRVDAFTEFAMEAIESLSEPFFLVVSYLEPHNQNDMWTFVAPDGYAERYRETPYIPEDLENRPGDWYDELPDYYGIVERLDECIGELVGDLADRGLLDRTILGYTSDHGCHFRTRPGEYKRTPHESAVRVPAIFAGPGFDDGRDVNGVRSLIDLPPTVLDAAGLAVPDGMHGDSMMPIVRGDESNDDGQAFVQISETQVGRALRTDRWKYAVAAPSPTGWRGGNAEQSSDVYVERYLYDLARDPAEQVNLVGRPDFRTIADELRASLISEIERVENESPDIKPYENGYESF</sequence>
<dbReference type="RefSeq" id="WP_238477339.1">
    <property type="nucleotide sequence ID" value="NZ_CP064786.1"/>
</dbReference>
<evidence type="ECO:0000313" key="4">
    <source>
        <dbReference type="EMBL" id="QSG03283.1"/>
    </source>
</evidence>
<dbReference type="CDD" id="cd16152">
    <property type="entry name" value="sulfatase_like"/>
    <property type="match status" value="1"/>
</dbReference>
<keyword evidence="5" id="KW-1185">Reference proteome</keyword>
<dbReference type="GO" id="GO:0004065">
    <property type="term" value="F:arylsulfatase activity"/>
    <property type="evidence" value="ECO:0007669"/>
    <property type="project" value="TreeGrafter"/>
</dbReference>
<keyword evidence="2" id="KW-0378">Hydrolase</keyword>
<evidence type="ECO:0000259" key="3">
    <source>
        <dbReference type="Pfam" id="PF00884"/>
    </source>
</evidence>
<dbReference type="EMBL" id="CP064786">
    <property type="protein sequence ID" value="QSG03283.1"/>
    <property type="molecule type" value="Genomic_DNA"/>
</dbReference>
<feature type="domain" description="Sulfatase N-terminal" evidence="3">
    <location>
        <begin position="7"/>
        <end position="318"/>
    </location>
</feature>
<dbReference type="SUPFAM" id="SSF53649">
    <property type="entry name" value="Alkaline phosphatase-like"/>
    <property type="match status" value="1"/>
</dbReference>
<dbReference type="Proteomes" id="UP000663586">
    <property type="component" value="Chromosome"/>
</dbReference>
<dbReference type="AlphaFoldDB" id="A0A897MW19"/>
<gene>
    <name evidence="4" type="ORF">AArcS_2083</name>
</gene>
<dbReference type="InterPro" id="IPR000917">
    <property type="entry name" value="Sulfatase_N"/>
</dbReference>
<accession>A0A897MW19</accession>
<comment type="similarity">
    <text evidence="1">Belongs to the sulfatase family.</text>
</comment>
<evidence type="ECO:0000256" key="1">
    <source>
        <dbReference type="ARBA" id="ARBA00008779"/>
    </source>
</evidence>
<dbReference type="PANTHER" id="PTHR42693">
    <property type="entry name" value="ARYLSULFATASE FAMILY MEMBER"/>
    <property type="match status" value="1"/>
</dbReference>
<proteinExistence type="inferred from homology"/>
<dbReference type="GeneID" id="70685459"/>
<evidence type="ECO:0000313" key="5">
    <source>
        <dbReference type="Proteomes" id="UP000663586"/>
    </source>
</evidence>
<dbReference type="InterPro" id="IPR050738">
    <property type="entry name" value="Sulfatase"/>
</dbReference>
<organism evidence="4 5">
    <name type="scientific">Natranaeroarchaeum sulfidigenes</name>
    <dbReference type="NCBI Taxonomy" id="2784880"/>
    <lineage>
        <taxon>Archaea</taxon>
        <taxon>Methanobacteriati</taxon>
        <taxon>Methanobacteriota</taxon>
        <taxon>Stenosarchaea group</taxon>
        <taxon>Halobacteria</taxon>
        <taxon>Halobacteriales</taxon>
        <taxon>Natronoarchaeaceae</taxon>
        <taxon>Natranaeroarchaeum</taxon>
    </lineage>
</organism>
<dbReference type="InterPro" id="IPR017850">
    <property type="entry name" value="Alkaline_phosphatase_core_sf"/>
</dbReference>
<protein>
    <submittedName>
        <fullName evidence="4">Arylsulfatase A or related enzyme</fullName>
    </submittedName>
</protein>